<keyword evidence="3" id="KW-1185">Reference proteome</keyword>
<dbReference type="Proteomes" id="UP000054564">
    <property type="component" value="Unassembled WGS sequence"/>
</dbReference>
<evidence type="ECO:0000313" key="2">
    <source>
        <dbReference type="EMBL" id="KNE92191.1"/>
    </source>
</evidence>
<dbReference type="EMBL" id="AJIL01000172">
    <property type="protein sequence ID" value="KNE92191.1"/>
    <property type="molecule type" value="Genomic_DNA"/>
</dbReference>
<organism evidence="2 3">
    <name type="scientific">Puccinia striiformis f. sp. tritici PST-78</name>
    <dbReference type="NCBI Taxonomy" id="1165861"/>
    <lineage>
        <taxon>Eukaryota</taxon>
        <taxon>Fungi</taxon>
        <taxon>Dikarya</taxon>
        <taxon>Basidiomycota</taxon>
        <taxon>Pucciniomycotina</taxon>
        <taxon>Pucciniomycetes</taxon>
        <taxon>Pucciniales</taxon>
        <taxon>Pucciniaceae</taxon>
        <taxon>Puccinia</taxon>
    </lineage>
</organism>
<sequence>MKFLAPVTALMVLISGLVHGQDIVFDKWCADKFGFVKKPWAICGSSHYLNDDPNTGVLTWSIRAQSDCNLPNPIPFCCPGTIHDRLKNASADKPAQVDGIIMLDDCHKLA</sequence>
<dbReference type="AlphaFoldDB" id="A0A0L0UZ45"/>
<dbReference type="OrthoDB" id="2499499at2759"/>
<keyword evidence="1" id="KW-0732">Signal</keyword>
<proteinExistence type="predicted"/>
<gene>
    <name evidence="2" type="ORF">PSTG_14426</name>
</gene>
<name>A0A0L0UZ45_9BASI</name>
<reference evidence="3" key="1">
    <citation type="submission" date="2014-03" db="EMBL/GenBank/DDBJ databases">
        <title>The Genome Sequence of Puccinia striiformis f. sp. tritici PST-78.</title>
        <authorList>
            <consortium name="The Broad Institute Genome Sequencing Platform"/>
            <person name="Cuomo C."/>
            <person name="Hulbert S."/>
            <person name="Chen X."/>
            <person name="Walker B."/>
            <person name="Young S.K."/>
            <person name="Zeng Q."/>
            <person name="Gargeya S."/>
            <person name="Fitzgerald M."/>
            <person name="Haas B."/>
            <person name="Abouelleil A."/>
            <person name="Alvarado L."/>
            <person name="Arachchi H.M."/>
            <person name="Berlin A.M."/>
            <person name="Chapman S.B."/>
            <person name="Goldberg J."/>
            <person name="Griggs A."/>
            <person name="Gujja S."/>
            <person name="Hansen M."/>
            <person name="Howarth C."/>
            <person name="Imamovic A."/>
            <person name="Larimer J."/>
            <person name="McCowan C."/>
            <person name="Montmayeur A."/>
            <person name="Murphy C."/>
            <person name="Neiman D."/>
            <person name="Pearson M."/>
            <person name="Priest M."/>
            <person name="Roberts A."/>
            <person name="Saif S."/>
            <person name="Shea T."/>
            <person name="Sisk P."/>
            <person name="Sykes S."/>
            <person name="Wortman J."/>
            <person name="Nusbaum C."/>
            <person name="Birren B."/>
        </authorList>
    </citation>
    <scope>NUCLEOTIDE SEQUENCE [LARGE SCALE GENOMIC DNA]</scope>
    <source>
        <strain evidence="3">race PST-78</strain>
    </source>
</reference>
<accession>A0A0L0UZ45</accession>
<protein>
    <recommendedName>
        <fullName evidence="4">Secreted protein</fullName>
    </recommendedName>
</protein>
<evidence type="ECO:0000313" key="3">
    <source>
        <dbReference type="Proteomes" id="UP000054564"/>
    </source>
</evidence>
<comment type="caution">
    <text evidence="2">The sequence shown here is derived from an EMBL/GenBank/DDBJ whole genome shotgun (WGS) entry which is preliminary data.</text>
</comment>
<evidence type="ECO:0008006" key="4">
    <source>
        <dbReference type="Google" id="ProtNLM"/>
    </source>
</evidence>
<feature type="signal peptide" evidence="1">
    <location>
        <begin position="1"/>
        <end position="20"/>
    </location>
</feature>
<feature type="chain" id="PRO_5005549562" description="Secreted protein" evidence="1">
    <location>
        <begin position="21"/>
        <end position="110"/>
    </location>
</feature>
<evidence type="ECO:0000256" key="1">
    <source>
        <dbReference type="SAM" id="SignalP"/>
    </source>
</evidence>